<protein>
    <submittedName>
        <fullName evidence="2">Putative integral membrane protein</fullName>
    </submittedName>
</protein>
<organism evidence="2 3">
    <name type="scientific">Luteitalea pratensis</name>
    <dbReference type="NCBI Taxonomy" id="1855912"/>
    <lineage>
        <taxon>Bacteria</taxon>
        <taxon>Pseudomonadati</taxon>
        <taxon>Acidobacteriota</taxon>
        <taxon>Vicinamibacteria</taxon>
        <taxon>Vicinamibacterales</taxon>
        <taxon>Vicinamibacteraceae</taxon>
        <taxon>Luteitalea</taxon>
    </lineage>
</organism>
<keyword evidence="1" id="KW-0812">Transmembrane</keyword>
<keyword evidence="1" id="KW-0472">Membrane</keyword>
<keyword evidence="1" id="KW-1133">Transmembrane helix</keyword>
<reference evidence="2 3" key="1">
    <citation type="journal article" date="2016" name="Genome Announc.">
        <title>First Complete Genome Sequence of a Subdivision 6 Acidobacterium Strain.</title>
        <authorList>
            <person name="Huang S."/>
            <person name="Vieira S."/>
            <person name="Bunk B."/>
            <person name="Riedel T."/>
            <person name="Sproer C."/>
            <person name="Overmann J."/>
        </authorList>
    </citation>
    <scope>NUCLEOTIDE SEQUENCE [LARGE SCALE GENOMIC DNA]</scope>
    <source>
        <strain evidence="3">DSM 100886 HEG_-6_39</strain>
    </source>
</reference>
<dbReference type="EMBL" id="CP015136">
    <property type="protein sequence ID" value="AMY07689.1"/>
    <property type="molecule type" value="Genomic_DNA"/>
</dbReference>
<feature type="transmembrane region" description="Helical" evidence="1">
    <location>
        <begin position="70"/>
        <end position="96"/>
    </location>
</feature>
<feature type="transmembrane region" description="Helical" evidence="1">
    <location>
        <begin position="108"/>
        <end position="126"/>
    </location>
</feature>
<evidence type="ECO:0000313" key="3">
    <source>
        <dbReference type="Proteomes" id="UP000076079"/>
    </source>
</evidence>
<dbReference type="KEGG" id="abac:LuPra_00867"/>
<sequence length="204" mass="21472">MALNWISSRAASALPLIGIVLALANWNARPDAAWAWAATIVMFVVMVAVERRSQLASSRSSGDAASARSVASVTGAVAFGALMMIIPLALTLAHAYGVVDDPDGGRRTTMIILGAYLAVTGNAIPRKLPPTSSMQCDGARVQAFQRLAGWTWALCGLGFATAWLALPIDAAEPVSMALVVAAMFVTIVQLLRLRKPRHHAPGLN</sequence>
<feature type="transmembrane region" description="Helical" evidence="1">
    <location>
        <begin position="174"/>
        <end position="191"/>
    </location>
</feature>
<name>A0A143PIT4_LUTPR</name>
<evidence type="ECO:0000256" key="1">
    <source>
        <dbReference type="SAM" id="Phobius"/>
    </source>
</evidence>
<dbReference type="Proteomes" id="UP000076079">
    <property type="component" value="Chromosome"/>
</dbReference>
<reference evidence="3" key="2">
    <citation type="submission" date="2016-04" db="EMBL/GenBank/DDBJ databases">
        <title>First Complete Genome Sequence of a Subdivision 6 Acidobacterium.</title>
        <authorList>
            <person name="Huang S."/>
            <person name="Vieira S."/>
            <person name="Bunk B."/>
            <person name="Riedel T."/>
            <person name="Sproeer C."/>
            <person name="Overmann J."/>
        </authorList>
    </citation>
    <scope>NUCLEOTIDE SEQUENCE [LARGE SCALE GENOMIC DNA]</scope>
    <source>
        <strain evidence="3">DSM 100886 HEG_-6_39</strain>
    </source>
</reference>
<proteinExistence type="predicted"/>
<dbReference type="RefSeq" id="WP_110169611.1">
    <property type="nucleotide sequence ID" value="NZ_CP015136.1"/>
</dbReference>
<dbReference type="AlphaFoldDB" id="A0A143PIT4"/>
<keyword evidence="3" id="KW-1185">Reference proteome</keyword>
<gene>
    <name evidence="2" type="ORF">LuPra_00867</name>
</gene>
<evidence type="ECO:0000313" key="2">
    <source>
        <dbReference type="EMBL" id="AMY07689.1"/>
    </source>
</evidence>
<feature type="transmembrane region" description="Helical" evidence="1">
    <location>
        <begin position="147"/>
        <end position="168"/>
    </location>
</feature>
<accession>A0A143PIT4</accession>
<feature type="transmembrane region" description="Helical" evidence="1">
    <location>
        <begin position="32"/>
        <end position="49"/>
    </location>
</feature>